<dbReference type="SMART" id="SM00562">
    <property type="entry name" value="NDK"/>
    <property type="match status" value="1"/>
</dbReference>
<evidence type="ECO:0000256" key="4">
    <source>
        <dbReference type="ARBA" id="ARBA00017632"/>
    </source>
</evidence>
<evidence type="ECO:0000256" key="6">
    <source>
        <dbReference type="ARBA" id="ARBA00022723"/>
    </source>
</evidence>
<keyword evidence="7 12" id="KW-0547">Nucleotide-binding</keyword>
<dbReference type="RefSeq" id="WP_023388252.1">
    <property type="nucleotide sequence ID" value="NZ_AXUN02000185.1"/>
</dbReference>
<dbReference type="STRING" id="994573.T472_0212870"/>
<dbReference type="eggNOG" id="COG0105">
    <property type="taxonomic scope" value="Bacteria"/>
</dbReference>
<dbReference type="GO" id="GO:0005737">
    <property type="term" value="C:cytoplasm"/>
    <property type="evidence" value="ECO:0007669"/>
    <property type="project" value="UniProtKB-SubCell"/>
</dbReference>
<dbReference type="PRINTS" id="PR01243">
    <property type="entry name" value="NUCDPKINASE"/>
</dbReference>
<keyword evidence="12" id="KW-0597">Phosphoprotein</keyword>
<comment type="function">
    <text evidence="12">Major role in the synthesis of nucleoside triphosphates other than ATP. The ATP gamma phosphate is transferred to the NDP beta phosphate via a ping-pong mechanism, using a phosphorylated active-site intermediate.</text>
</comment>
<feature type="binding site" evidence="12">
    <location>
        <position position="91"/>
    </location>
    <ligand>
        <name>ATP</name>
        <dbReference type="ChEBI" id="CHEBI:30616"/>
    </ligand>
</feature>
<feature type="binding site" evidence="12">
    <location>
        <position position="102"/>
    </location>
    <ligand>
        <name>ATP</name>
        <dbReference type="ChEBI" id="CHEBI:30616"/>
    </ligand>
</feature>
<evidence type="ECO:0000256" key="9">
    <source>
        <dbReference type="ARBA" id="ARBA00022840"/>
    </source>
</evidence>
<evidence type="ECO:0000256" key="3">
    <source>
        <dbReference type="ARBA" id="ARBA00012966"/>
    </source>
</evidence>
<evidence type="ECO:0000256" key="14">
    <source>
        <dbReference type="RuleBase" id="RU004011"/>
    </source>
</evidence>
<dbReference type="HAMAP" id="MF_00451">
    <property type="entry name" value="NDP_kinase"/>
    <property type="match status" value="1"/>
</dbReference>
<keyword evidence="10 12" id="KW-0460">Magnesium</keyword>
<evidence type="ECO:0000256" key="5">
    <source>
        <dbReference type="ARBA" id="ARBA00022679"/>
    </source>
</evidence>
<dbReference type="InterPro" id="IPR001564">
    <property type="entry name" value="Nucleoside_diP_kinase"/>
</dbReference>
<evidence type="ECO:0000256" key="12">
    <source>
        <dbReference type="HAMAP-Rule" id="MF_00451"/>
    </source>
</evidence>
<dbReference type="PANTHER" id="PTHR11349">
    <property type="entry name" value="NUCLEOSIDE DIPHOSPHATE KINASE"/>
    <property type="match status" value="1"/>
</dbReference>
<dbReference type="GO" id="GO:0006183">
    <property type="term" value="P:GTP biosynthetic process"/>
    <property type="evidence" value="ECO:0007669"/>
    <property type="project" value="UniProtKB-UniRule"/>
</dbReference>
<evidence type="ECO:0000256" key="7">
    <source>
        <dbReference type="ARBA" id="ARBA00022741"/>
    </source>
</evidence>
<name>V7I4Y2_9CLOT</name>
<keyword evidence="8 12" id="KW-0418">Kinase</keyword>
<keyword evidence="9 12" id="KW-0067">ATP-binding</keyword>
<evidence type="ECO:0000256" key="11">
    <source>
        <dbReference type="ARBA" id="ARBA00023080"/>
    </source>
</evidence>
<dbReference type="OrthoDB" id="9801161at2"/>
<evidence type="ECO:0000256" key="15">
    <source>
        <dbReference type="RuleBase" id="RU004013"/>
    </source>
</evidence>
<evidence type="ECO:0000259" key="16">
    <source>
        <dbReference type="SMART" id="SM00562"/>
    </source>
</evidence>
<keyword evidence="5 12" id="KW-0808">Transferase</keyword>
<evidence type="ECO:0000256" key="8">
    <source>
        <dbReference type="ARBA" id="ARBA00022777"/>
    </source>
</evidence>
<dbReference type="Pfam" id="PF00334">
    <property type="entry name" value="NDK"/>
    <property type="match status" value="1"/>
</dbReference>
<dbReference type="EC" id="2.7.4.6" evidence="3 12"/>
<dbReference type="SUPFAM" id="SSF54919">
    <property type="entry name" value="Nucleoside diphosphate kinase, NDK"/>
    <property type="match status" value="1"/>
</dbReference>
<evidence type="ECO:0000256" key="1">
    <source>
        <dbReference type="ARBA" id="ARBA00001946"/>
    </source>
</evidence>
<feature type="binding site" evidence="12">
    <location>
        <position position="112"/>
    </location>
    <ligand>
        <name>ATP</name>
        <dbReference type="ChEBI" id="CHEBI:30616"/>
    </ligand>
</feature>
<feature type="binding site" evidence="12">
    <location>
        <position position="9"/>
    </location>
    <ligand>
        <name>ATP</name>
        <dbReference type="ChEBI" id="CHEBI:30616"/>
    </ligand>
</feature>
<dbReference type="GO" id="GO:0006241">
    <property type="term" value="P:CTP biosynthetic process"/>
    <property type="evidence" value="ECO:0007669"/>
    <property type="project" value="UniProtKB-UniRule"/>
</dbReference>
<dbReference type="NCBIfam" id="NF001908">
    <property type="entry name" value="PRK00668.1"/>
    <property type="match status" value="1"/>
</dbReference>
<evidence type="ECO:0000256" key="13">
    <source>
        <dbReference type="PROSITE-ProRule" id="PRU00706"/>
    </source>
</evidence>
<feature type="binding site" evidence="12">
    <location>
        <position position="85"/>
    </location>
    <ligand>
        <name>ATP</name>
        <dbReference type="ChEBI" id="CHEBI:30616"/>
    </ligand>
</feature>
<organism evidence="17 18">
    <name type="scientific">Youngiibacter fragilis 232.1</name>
    <dbReference type="NCBI Taxonomy" id="994573"/>
    <lineage>
        <taxon>Bacteria</taxon>
        <taxon>Bacillati</taxon>
        <taxon>Bacillota</taxon>
        <taxon>Clostridia</taxon>
        <taxon>Eubacteriales</taxon>
        <taxon>Clostridiaceae</taxon>
        <taxon>Youngiibacter</taxon>
    </lineage>
</organism>
<dbReference type="GO" id="GO:0004550">
    <property type="term" value="F:nucleoside diphosphate kinase activity"/>
    <property type="evidence" value="ECO:0007669"/>
    <property type="project" value="UniProtKB-UniRule"/>
</dbReference>
<evidence type="ECO:0000313" key="18">
    <source>
        <dbReference type="Proteomes" id="UP000017747"/>
    </source>
</evidence>
<keyword evidence="12" id="KW-0963">Cytoplasm</keyword>
<comment type="similarity">
    <text evidence="2 12 13 14">Belongs to the NDK family.</text>
</comment>
<dbReference type="PROSITE" id="PS00469">
    <property type="entry name" value="NDPK"/>
    <property type="match status" value="1"/>
</dbReference>
<comment type="subcellular location">
    <subcellularLocation>
        <location evidence="12">Cytoplasm</location>
    </subcellularLocation>
</comment>
<sequence length="135" mass="15019">MEKTLVLIKPDAVERSLIGNIIALYEKNGMKVTGLKMVHATKASAEEHYMEHFGRPYYDNLIGYITRSPIVAMVLEGEDAITRVREINGKTDPRQAAEGTVRALYGISTSENTVHASDSPESAKREAEVWFGSDY</sequence>
<comment type="subunit">
    <text evidence="12">Homotetramer.</text>
</comment>
<protein>
    <recommendedName>
        <fullName evidence="4 12">Nucleoside diphosphate kinase</fullName>
        <shortName evidence="12">NDK</shortName>
        <shortName evidence="12">NDP kinase</shortName>
        <ecNumber evidence="3 12">2.7.4.6</ecNumber>
    </recommendedName>
    <alternativeName>
        <fullName evidence="12">Nucleoside-2-P kinase</fullName>
    </alternativeName>
</protein>
<accession>V7I4Y2</accession>
<dbReference type="PROSITE" id="PS51374">
    <property type="entry name" value="NDPK_LIKE"/>
    <property type="match status" value="1"/>
</dbReference>
<comment type="caution">
    <text evidence="17">The sequence shown here is derived from an EMBL/GenBank/DDBJ whole genome shotgun (WGS) entry which is preliminary data.</text>
</comment>
<dbReference type="GO" id="GO:0005524">
    <property type="term" value="F:ATP binding"/>
    <property type="evidence" value="ECO:0007669"/>
    <property type="project" value="UniProtKB-UniRule"/>
</dbReference>
<dbReference type="FunFam" id="3.30.70.141:FF:000003">
    <property type="entry name" value="Nucleoside diphosphate kinase"/>
    <property type="match status" value="1"/>
</dbReference>
<gene>
    <name evidence="12" type="primary">ndk</name>
    <name evidence="17" type="ORF">T472_0212870</name>
</gene>
<dbReference type="PATRIC" id="fig|994573.3.peg.2401"/>
<comment type="cofactor">
    <cofactor evidence="1 12">
        <name>Mg(2+)</name>
        <dbReference type="ChEBI" id="CHEBI:18420"/>
    </cofactor>
</comment>
<reference evidence="17 18" key="1">
    <citation type="journal article" date="2014" name="Genome Announc.">
        <title>Genome Sequence of Youngiibacter fragilis, the Type Strain of the Genus Youngiibacter.</title>
        <authorList>
            <person name="Wawrik C.B."/>
            <person name="Callaghan A.V."/>
            <person name="Stamps B.W."/>
            <person name="Wawrik B."/>
        </authorList>
    </citation>
    <scope>NUCLEOTIDE SEQUENCE [LARGE SCALE GENOMIC DNA]</scope>
    <source>
        <strain evidence="17 18">232.1</strain>
    </source>
</reference>
<comment type="catalytic activity">
    <reaction evidence="12 15">
        <text>a 2'-deoxyribonucleoside 5'-diphosphate + ATP = a 2'-deoxyribonucleoside 5'-triphosphate + ADP</text>
        <dbReference type="Rhea" id="RHEA:44640"/>
        <dbReference type="ChEBI" id="CHEBI:30616"/>
        <dbReference type="ChEBI" id="CHEBI:61560"/>
        <dbReference type="ChEBI" id="CHEBI:73316"/>
        <dbReference type="ChEBI" id="CHEBI:456216"/>
        <dbReference type="EC" id="2.7.4.6"/>
    </reaction>
</comment>
<dbReference type="InterPro" id="IPR023005">
    <property type="entry name" value="Nucleoside_diP_kinase_AS"/>
</dbReference>
<dbReference type="CDD" id="cd04413">
    <property type="entry name" value="NDPk_I"/>
    <property type="match status" value="1"/>
</dbReference>
<evidence type="ECO:0000256" key="10">
    <source>
        <dbReference type="ARBA" id="ARBA00022842"/>
    </source>
</evidence>
<feature type="active site" description="Pros-phosphohistidine intermediate" evidence="12">
    <location>
        <position position="115"/>
    </location>
</feature>
<comment type="catalytic activity">
    <reaction evidence="12">
        <text>a ribonucleoside 5'-diphosphate + ATP = a ribonucleoside 5'-triphosphate + ADP</text>
        <dbReference type="Rhea" id="RHEA:18113"/>
        <dbReference type="ChEBI" id="CHEBI:30616"/>
        <dbReference type="ChEBI" id="CHEBI:57930"/>
        <dbReference type="ChEBI" id="CHEBI:61557"/>
        <dbReference type="ChEBI" id="CHEBI:456216"/>
        <dbReference type="EC" id="2.7.4.6"/>
    </reaction>
</comment>
<dbReference type="Proteomes" id="UP000017747">
    <property type="component" value="Unassembled WGS sequence"/>
</dbReference>
<dbReference type="GO" id="GO:0046872">
    <property type="term" value="F:metal ion binding"/>
    <property type="evidence" value="ECO:0007669"/>
    <property type="project" value="UniProtKB-KW"/>
</dbReference>
<keyword evidence="6 12" id="KW-0479">Metal-binding</keyword>
<feature type="domain" description="Nucleoside diphosphate kinase-like" evidence="16">
    <location>
        <begin position="1"/>
        <end position="134"/>
    </location>
</feature>
<keyword evidence="18" id="KW-1185">Reference proteome</keyword>
<dbReference type="Gene3D" id="3.30.70.141">
    <property type="entry name" value="Nucleoside diphosphate kinase-like domain"/>
    <property type="match status" value="1"/>
</dbReference>
<comment type="caution">
    <text evidence="13">Lacks conserved residue(s) required for the propagation of feature annotation.</text>
</comment>
<dbReference type="AlphaFoldDB" id="V7I4Y2"/>
<keyword evidence="11 12" id="KW-0546">Nucleotide metabolism</keyword>
<feature type="binding site" evidence="12">
    <location>
        <position position="57"/>
    </location>
    <ligand>
        <name>ATP</name>
        <dbReference type="ChEBI" id="CHEBI:30616"/>
    </ligand>
</feature>
<evidence type="ECO:0000256" key="2">
    <source>
        <dbReference type="ARBA" id="ARBA00008142"/>
    </source>
</evidence>
<dbReference type="EMBL" id="AXUN02000185">
    <property type="protein sequence ID" value="ETA80244.1"/>
    <property type="molecule type" value="Genomic_DNA"/>
</dbReference>
<dbReference type="GO" id="GO:0006228">
    <property type="term" value="P:UTP biosynthetic process"/>
    <property type="evidence" value="ECO:0007669"/>
    <property type="project" value="UniProtKB-UniRule"/>
</dbReference>
<evidence type="ECO:0000313" key="17">
    <source>
        <dbReference type="EMBL" id="ETA80244.1"/>
    </source>
</evidence>
<proteinExistence type="inferred from homology"/>
<dbReference type="InterPro" id="IPR036850">
    <property type="entry name" value="NDK-like_dom_sf"/>
</dbReference>
<dbReference type="InterPro" id="IPR034907">
    <property type="entry name" value="NDK-like_dom"/>
</dbReference>